<dbReference type="InterPro" id="IPR032030">
    <property type="entry name" value="YscD_cytoplasmic_dom"/>
</dbReference>
<evidence type="ECO:0000313" key="6">
    <source>
        <dbReference type="EMBL" id="MDC0678577.1"/>
    </source>
</evidence>
<name>A0ABT5C049_9BACT</name>
<dbReference type="PRINTS" id="PR01590">
    <property type="entry name" value="HTHFIS"/>
</dbReference>
<dbReference type="Proteomes" id="UP001217485">
    <property type="component" value="Unassembled WGS sequence"/>
</dbReference>
<feature type="domain" description="FHA" evidence="4">
    <location>
        <begin position="48"/>
        <end position="98"/>
    </location>
</feature>
<comment type="caution">
    <text evidence="6">The sequence shown here is derived from an EMBL/GenBank/DDBJ whole genome shotgun (WGS) entry which is preliminary data.</text>
</comment>
<protein>
    <submittedName>
        <fullName evidence="6">Sigma 54-interacting transcriptional regulator</fullName>
    </submittedName>
</protein>
<dbReference type="SMART" id="SM00240">
    <property type="entry name" value="FHA"/>
    <property type="match status" value="1"/>
</dbReference>
<evidence type="ECO:0000259" key="4">
    <source>
        <dbReference type="PROSITE" id="PS50006"/>
    </source>
</evidence>
<dbReference type="Pfam" id="PF16697">
    <property type="entry name" value="Yop-YscD_cpl"/>
    <property type="match status" value="1"/>
</dbReference>
<dbReference type="EMBL" id="JAQNDK010000001">
    <property type="protein sequence ID" value="MDC0678577.1"/>
    <property type="molecule type" value="Genomic_DNA"/>
</dbReference>
<dbReference type="CDD" id="cd00009">
    <property type="entry name" value="AAA"/>
    <property type="match status" value="1"/>
</dbReference>
<evidence type="ECO:0000313" key="7">
    <source>
        <dbReference type="Proteomes" id="UP001217485"/>
    </source>
</evidence>
<sequence>MGADDQSTIRASDTEPSASPEGATPGLVVIFARGQPACAPIPLEGGAVVLGRAAADDTVVVEDEQVSRRHARIALSGDGLRITDLGSRNGTFVDGAQIEDQVFSSLPRVIRLGSTLLRFTADIEPFQRGGVLEHEDGLVGPTLRQVREAIHRAGMRGDTLLLTGPSGSGKELAARAYHAATGRGGPFVAVNCAAIPEGLAERLFFGARRGAYSDATADAEGYVQAAHGGTLFLDEVAELDPSVQPKLLRVLETREVVALGDTRPRKVEFRLCAATLKDLQAEVAARRFRDDLYYRIGRPEVRIPSLTERLEELPWLAAAELRRTGARLAPGASFLECCALRAWPGNVRELLCEVRQAGLAALAAGRTVVEVADLAPSAGLDITEVARRTPAPPEMRRLAIETALRREQGNVTRAARSLGMHRNQLRRWLARHGIDSAAFAGAGKRKSGASLPTAKDGERHEPS</sequence>
<evidence type="ECO:0000256" key="2">
    <source>
        <dbReference type="ARBA" id="ARBA00022840"/>
    </source>
</evidence>
<dbReference type="InterPro" id="IPR002197">
    <property type="entry name" value="HTH_Fis"/>
</dbReference>
<dbReference type="InterPro" id="IPR009057">
    <property type="entry name" value="Homeodomain-like_sf"/>
</dbReference>
<feature type="region of interest" description="Disordered" evidence="3">
    <location>
        <begin position="1"/>
        <end position="23"/>
    </location>
</feature>
<keyword evidence="2" id="KW-0067">ATP-binding</keyword>
<feature type="region of interest" description="Disordered" evidence="3">
    <location>
        <begin position="441"/>
        <end position="463"/>
    </location>
</feature>
<dbReference type="SMART" id="SM00382">
    <property type="entry name" value="AAA"/>
    <property type="match status" value="1"/>
</dbReference>
<dbReference type="PROSITE" id="PS50045">
    <property type="entry name" value="SIGMA54_INTERACT_4"/>
    <property type="match status" value="1"/>
</dbReference>
<evidence type="ECO:0000256" key="3">
    <source>
        <dbReference type="SAM" id="MobiDB-lite"/>
    </source>
</evidence>
<dbReference type="CDD" id="cd00060">
    <property type="entry name" value="FHA"/>
    <property type="match status" value="1"/>
</dbReference>
<dbReference type="InterPro" id="IPR027417">
    <property type="entry name" value="P-loop_NTPase"/>
</dbReference>
<dbReference type="InterPro" id="IPR025943">
    <property type="entry name" value="Sigma_54_int_dom_ATP-bd_2"/>
</dbReference>
<gene>
    <name evidence="6" type="ORF">POL72_12605</name>
</gene>
<dbReference type="SUPFAM" id="SSF46689">
    <property type="entry name" value="Homeodomain-like"/>
    <property type="match status" value="1"/>
</dbReference>
<keyword evidence="7" id="KW-1185">Reference proteome</keyword>
<dbReference type="SUPFAM" id="SSF52540">
    <property type="entry name" value="P-loop containing nucleoside triphosphate hydrolases"/>
    <property type="match status" value="1"/>
</dbReference>
<dbReference type="PROSITE" id="PS50006">
    <property type="entry name" value="FHA_DOMAIN"/>
    <property type="match status" value="1"/>
</dbReference>
<evidence type="ECO:0000259" key="5">
    <source>
        <dbReference type="PROSITE" id="PS50045"/>
    </source>
</evidence>
<dbReference type="InterPro" id="IPR002078">
    <property type="entry name" value="Sigma_54_int"/>
</dbReference>
<feature type="domain" description="Sigma-54 factor interaction" evidence="5">
    <location>
        <begin position="141"/>
        <end position="359"/>
    </location>
</feature>
<dbReference type="InterPro" id="IPR003593">
    <property type="entry name" value="AAA+_ATPase"/>
</dbReference>
<dbReference type="InterPro" id="IPR008984">
    <property type="entry name" value="SMAD_FHA_dom_sf"/>
</dbReference>
<reference evidence="6 7" key="1">
    <citation type="submission" date="2023-01" db="EMBL/GenBank/DDBJ databases">
        <title>Minimal conservation of predation-associated metabolite biosynthetic gene clusters underscores biosynthetic potential of Myxococcota including descriptions for ten novel species: Archangium lansinium sp. nov., Myxococcus landrumus sp. nov., Nannocystis bai.</title>
        <authorList>
            <person name="Ahearne A."/>
            <person name="Stevens C."/>
            <person name="Dowd S."/>
        </authorList>
    </citation>
    <scope>NUCLEOTIDE SEQUENCE [LARGE SCALE GENOMIC DNA]</scope>
    <source>
        <strain evidence="6 7">WIWO2</strain>
    </source>
</reference>
<dbReference type="Gene3D" id="1.10.10.60">
    <property type="entry name" value="Homeodomain-like"/>
    <property type="match status" value="1"/>
</dbReference>
<organism evidence="6 7">
    <name type="scientific">Sorangium atrum</name>
    <dbReference type="NCBI Taxonomy" id="2995308"/>
    <lineage>
        <taxon>Bacteria</taxon>
        <taxon>Pseudomonadati</taxon>
        <taxon>Myxococcota</taxon>
        <taxon>Polyangia</taxon>
        <taxon>Polyangiales</taxon>
        <taxon>Polyangiaceae</taxon>
        <taxon>Sorangium</taxon>
    </lineage>
</organism>
<proteinExistence type="predicted"/>
<dbReference type="Pfam" id="PF00158">
    <property type="entry name" value="Sigma54_activat"/>
    <property type="match status" value="1"/>
</dbReference>
<dbReference type="Gene3D" id="2.60.200.20">
    <property type="match status" value="1"/>
</dbReference>
<dbReference type="PROSITE" id="PS00676">
    <property type="entry name" value="SIGMA54_INTERACT_2"/>
    <property type="match status" value="1"/>
</dbReference>
<dbReference type="SUPFAM" id="SSF49879">
    <property type="entry name" value="SMAD/FHA domain"/>
    <property type="match status" value="1"/>
</dbReference>
<dbReference type="PANTHER" id="PTHR32071">
    <property type="entry name" value="TRANSCRIPTIONAL REGULATORY PROTEIN"/>
    <property type="match status" value="1"/>
</dbReference>
<dbReference type="RefSeq" id="WP_272095410.1">
    <property type="nucleotide sequence ID" value="NZ_JAQNDK010000001.1"/>
</dbReference>
<feature type="compositionally biased region" description="Polar residues" evidence="3">
    <location>
        <begin position="1"/>
        <end position="17"/>
    </location>
</feature>
<accession>A0ABT5C049</accession>
<dbReference type="InterPro" id="IPR000253">
    <property type="entry name" value="FHA_dom"/>
</dbReference>
<keyword evidence="1" id="KW-0547">Nucleotide-binding</keyword>
<dbReference type="Pfam" id="PF02954">
    <property type="entry name" value="HTH_8"/>
    <property type="match status" value="1"/>
</dbReference>
<dbReference type="Gene3D" id="3.40.50.300">
    <property type="entry name" value="P-loop containing nucleotide triphosphate hydrolases"/>
    <property type="match status" value="1"/>
</dbReference>
<evidence type="ECO:0000256" key="1">
    <source>
        <dbReference type="ARBA" id="ARBA00022741"/>
    </source>
</evidence>